<evidence type="ECO:0000313" key="3">
    <source>
        <dbReference type="Proteomes" id="UP000632377"/>
    </source>
</evidence>
<dbReference type="InterPro" id="IPR051044">
    <property type="entry name" value="MAG_DAG_Lipase"/>
</dbReference>
<evidence type="ECO:0000259" key="1">
    <source>
        <dbReference type="Pfam" id="PF12146"/>
    </source>
</evidence>
<comment type="caution">
    <text evidence="2">The sequence shown here is derived from an EMBL/GenBank/DDBJ whole genome shotgun (WGS) entry which is preliminary data.</text>
</comment>
<dbReference type="InterPro" id="IPR022742">
    <property type="entry name" value="Hydrolase_4"/>
</dbReference>
<proteinExistence type="predicted"/>
<reference evidence="2 3" key="1">
    <citation type="submission" date="2021-01" db="EMBL/GenBank/DDBJ databases">
        <title>Genome public.</title>
        <authorList>
            <person name="Liu C."/>
            <person name="Sun Q."/>
        </authorList>
    </citation>
    <scope>NUCLEOTIDE SEQUENCE [LARGE SCALE GENOMIC DNA]</scope>
    <source>
        <strain evidence="2 3">YIM B02515</strain>
    </source>
</reference>
<accession>A0ABS1TB16</accession>
<dbReference type="Proteomes" id="UP000632377">
    <property type="component" value="Unassembled WGS sequence"/>
</dbReference>
<dbReference type="EMBL" id="JAESWC010000007">
    <property type="protein sequence ID" value="MBL4936539.1"/>
    <property type="molecule type" value="Genomic_DNA"/>
</dbReference>
<sequence>MKSLEFKLKMRDGCENYMYLWEPEEGREIQGIVQLVHGSCEHSGRYVDFAKFLTDNGYIVYSNDLRGHGLTVKDNEELGYFGEENGWQTVVEDLYEITKFIKNKHKNLKIIILGHSMGSFLVRHYASVHGTEVSGVIATGTAHNPRLVLKFGRMLAERDIQKNGSKHRNETLNKMSYDSFSDQFKPIRTKQDWLTRDEKIVDEYIKDELCGFIFTSSGFRDMFEGLLFITDRNNIKMTPKELPMILLSGRRDPVGANGKTVVKAFEEYKKAGIKNINMKLYDDMRHEILNEVGKEEVYSDILSWINAI</sequence>
<dbReference type="Gene3D" id="3.40.50.1820">
    <property type="entry name" value="alpha/beta hydrolase"/>
    <property type="match status" value="1"/>
</dbReference>
<dbReference type="Pfam" id="PF12146">
    <property type="entry name" value="Hydrolase_4"/>
    <property type="match status" value="1"/>
</dbReference>
<dbReference type="PANTHER" id="PTHR11614">
    <property type="entry name" value="PHOSPHOLIPASE-RELATED"/>
    <property type="match status" value="1"/>
</dbReference>
<gene>
    <name evidence="2" type="ORF">JK636_12300</name>
</gene>
<organism evidence="2 3">
    <name type="scientific">Clostridium rhizosphaerae</name>
    <dbReference type="NCBI Taxonomy" id="2803861"/>
    <lineage>
        <taxon>Bacteria</taxon>
        <taxon>Bacillati</taxon>
        <taxon>Bacillota</taxon>
        <taxon>Clostridia</taxon>
        <taxon>Eubacteriales</taxon>
        <taxon>Clostridiaceae</taxon>
        <taxon>Clostridium</taxon>
    </lineage>
</organism>
<dbReference type="InterPro" id="IPR029058">
    <property type="entry name" value="AB_hydrolase_fold"/>
</dbReference>
<evidence type="ECO:0000313" key="2">
    <source>
        <dbReference type="EMBL" id="MBL4936539.1"/>
    </source>
</evidence>
<feature type="domain" description="Serine aminopeptidase S33" evidence="1">
    <location>
        <begin position="28"/>
        <end position="291"/>
    </location>
</feature>
<keyword evidence="3" id="KW-1185">Reference proteome</keyword>
<protein>
    <submittedName>
        <fullName evidence="2">Lysophospholipase</fullName>
    </submittedName>
</protein>
<dbReference type="RefSeq" id="WP_202749298.1">
    <property type="nucleotide sequence ID" value="NZ_JAESWC010000007.1"/>
</dbReference>
<name>A0ABS1TB16_9CLOT</name>
<dbReference type="SUPFAM" id="SSF53474">
    <property type="entry name" value="alpha/beta-Hydrolases"/>
    <property type="match status" value="1"/>
</dbReference>